<dbReference type="eggNOG" id="KOG0754">
    <property type="taxonomic scope" value="Eukaryota"/>
</dbReference>
<sequence>MPGFWQRRGIQVKASSHAACGAVMLLVYEYTYSWLQENW</sequence>
<protein>
    <submittedName>
        <fullName evidence="1">Uncharacterized protein</fullName>
    </submittedName>
</protein>
<dbReference type="EMBL" id="KE162084">
    <property type="protein sequence ID" value="EPQ06991.1"/>
    <property type="molecule type" value="Genomic_DNA"/>
</dbReference>
<evidence type="ECO:0000313" key="1">
    <source>
        <dbReference type="EMBL" id="EPQ06991.1"/>
    </source>
</evidence>
<evidence type="ECO:0000313" key="2">
    <source>
        <dbReference type="Proteomes" id="UP000052978"/>
    </source>
</evidence>
<accession>S7MRF8</accession>
<reference evidence="1 2" key="1">
    <citation type="journal article" date="2013" name="Nat. Commun.">
        <title>Genome analysis reveals insights into physiology and longevity of the Brandt's bat Myotis brandtii.</title>
        <authorList>
            <person name="Seim I."/>
            <person name="Fang X."/>
            <person name="Xiong Z."/>
            <person name="Lobanov A.V."/>
            <person name="Huang Z."/>
            <person name="Ma S."/>
            <person name="Feng Y."/>
            <person name="Turanov A.A."/>
            <person name="Zhu Y."/>
            <person name="Lenz T.L."/>
            <person name="Gerashchenko M.V."/>
            <person name="Fan D."/>
            <person name="Hee Yim S."/>
            <person name="Yao X."/>
            <person name="Jordan D."/>
            <person name="Xiong Y."/>
            <person name="Ma Y."/>
            <person name="Lyapunov A.N."/>
            <person name="Chen G."/>
            <person name="Kulakova O.I."/>
            <person name="Sun Y."/>
            <person name="Lee S.G."/>
            <person name="Bronson R.T."/>
            <person name="Moskalev A.A."/>
            <person name="Sunyaev S.R."/>
            <person name="Zhang G."/>
            <person name="Krogh A."/>
            <person name="Wang J."/>
            <person name="Gladyshev V.N."/>
        </authorList>
    </citation>
    <scope>NUCLEOTIDE SEQUENCE [LARGE SCALE GENOMIC DNA]</scope>
</reference>
<keyword evidence="2" id="KW-1185">Reference proteome</keyword>
<dbReference type="Proteomes" id="UP000052978">
    <property type="component" value="Unassembled WGS sequence"/>
</dbReference>
<proteinExistence type="predicted"/>
<dbReference type="AlphaFoldDB" id="S7MRF8"/>
<organism evidence="1 2">
    <name type="scientific">Myotis brandtii</name>
    <name type="common">Brandt's bat</name>
    <dbReference type="NCBI Taxonomy" id="109478"/>
    <lineage>
        <taxon>Eukaryota</taxon>
        <taxon>Metazoa</taxon>
        <taxon>Chordata</taxon>
        <taxon>Craniata</taxon>
        <taxon>Vertebrata</taxon>
        <taxon>Euteleostomi</taxon>
        <taxon>Mammalia</taxon>
        <taxon>Eutheria</taxon>
        <taxon>Laurasiatheria</taxon>
        <taxon>Chiroptera</taxon>
        <taxon>Yangochiroptera</taxon>
        <taxon>Vespertilionidae</taxon>
        <taxon>Myotis</taxon>
    </lineage>
</organism>
<gene>
    <name evidence="1" type="ORF">D623_10021694</name>
</gene>
<name>S7MRF8_MYOBR</name>